<evidence type="ECO:0008006" key="4">
    <source>
        <dbReference type="Google" id="ProtNLM"/>
    </source>
</evidence>
<keyword evidence="3" id="KW-1185">Reference proteome</keyword>
<feature type="region of interest" description="Disordered" evidence="1">
    <location>
        <begin position="177"/>
        <end position="197"/>
    </location>
</feature>
<reference evidence="2 3" key="1">
    <citation type="submission" date="2024-09" db="EMBL/GenBank/DDBJ databases">
        <title>Novel species of the genus Pelomonas and Roseateles isolated from streams.</title>
        <authorList>
            <person name="Lu H."/>
        </authorList>
    </citation>
    <scope>NUCLEOTIDE SEQUENCE [LARGE SCALE GENOMIC DNA]</scope>
    <source>
        <strain evidence="2 3">DC23W</strain>
    </source>
</reference>
<accession>A0ABW7EV88</accession>
<evidence type="ECO:0000256" key="1">
    <source>
        <dbReference type="SAM" id="MobiDB-lite"/>
    </source>
</evidence>
<gene>
    <name evidence="2" type="ORF">ACG02S_26015</name>
</gene>
<proteinExistence type="predicted"/>
<dbReference type="InterPro" id="IPR029058">
    <property type="entry name" value="AB_hydrolase_fold"/>
</dbReference>
<dbReference type="Gene3D" id="3.40.50.1820">
    <property type="entry name" value="alpha/beta hydrolase"/>
    <property type="match status" value="1"/>
</dbReference>
<name>A0ABW7EV88_9BURK</name>
<organism evidence="2 3">
    <name type="scientific">Pelomonas dachongensis</name>
    <dbReference type="NCBI Taxonomy" id="3299029"/>
    <lineage>
        <taxon>Bacteria</taxon>
        <taxon>Pseudomonadati</taxon>
        <taxon>Pseudomonadota</taxon>
        <taxon>Betaproteobacteria</taxon>
        <taxon>Burkholderiales</taxon>
        <taxon>Sphaerotilaceae</taxon>
        <taxon>Roseateles</taxon>
    </lineage>
</organism>
<dbReference type="RefSeq" id="WP_394473410.1">
    <property type="nucleotide sequence ID" value="NZ_JBIGHY010000024.1"/>
</dbReference>
<evidence type="ECO:0000313" key="3">
    <source>
        <dbReference type="Proteomes" id="UP001606300"/>
    </source>
</evidence>
<evidence type="ECO:0000313" key="2">
    <source>
        <dbReference type="EMBL" id="MFG6417352.1"/>
    </source>
</evidence>
<comment type="caution">
    <text evidence="2">The sequence shown here is derived from an EMBL/GenBank/DDBJ whole genome shotgun (WGS) entry which is preliminary data.</text>
</comment>
<dbReference type="EMBL" id="JBIGHY010000024">
    <property type="protein sequence ID" value="MFG6417352.1"/>
    <property type="molecule type" value="Genomic_DNA"/>
</dbReference>
<protein>
    <recommendedName>
        <fullName evidence="4">Alpha/beta hydrolase</fullName>
    </recommendedName>
</protein>
<dbReference type="SUPFAM" id="SSF53474">
    <property type="entry name" value="alpha/beta-Hydrolases"/>
    <property type="match status" value="1"/>
</dbReference>
<sequence length="460" mass="49322">MPTLIPAGPYKHLTTVEGVDFPYYVIPFDEDGVCAGPQTLKHLLDHSAGYSDIFVFSHGWNNDWTAATKRYDDFIRGFQEMRKSLKLQVPSTFRPLLVGIFWPSQALEWFESETGPQMASDVPAPAASTERDWGVLQDIGTHISVAQRARFFSLAQQQTLSADEAKELAEMLASISDGGEDDISTKADQQAGDQPPALAAPTAMDLLSAAAEITASSPTAEPDYDTVGVQQGGSVAPQAAISLGGLFSALDPRNILKPFTVWQMKDRAGKVGRNGVRELLRGLLSRTQSRVHLLGHSYGCKVVMTALASVPSGTRAVQSAVLFQPAISQYAFATDIKTMQNMRGGLQHTLGRVTAPVICTFSDNDWPLTKLFHLALRREGDLGEDPKAAGLAPSKYCALGGYGPQGTASDNVTIHDEGQPYTLPKGGTLLAVNGTGRIGGHGDISNQATWWLAYTAATSA</sequence>
<dbReference type="Proteomes" id="UP001606300">
    <property type="component" value="Unassembled WGS sequence"/>
</dbReference>